<gene>
    <name evidence="1" type="ORF">O181_030253</name>
</gene>
<protein>
    <submittedName>
        <fullName evidence="1">Uncharacterized protein</fullName>
    </submittedName>
</protein>
<organism evidence="1 2">
    <name type="scientific">Austropuccinia psidii MF-1</name>
    <dbReference type="NCBI Taxonomy" id="1389203"/>
    <lineage>
        <taxon>Eukaryota</taxon>
        <taxon>Fungi</taxon>
        <taxon>Dikarya</taxon>
        <taxon>Basidiomycota</taxon>
        <taxon>Pucciniomycotina</taxon>
        <taxon>Pucciniomycetes</taxon>
        <taxon>Pucciniales</taxon>
        <taxon>Sphaerophragmiaceae</taxon>
        <taxon>Austropuccinia</taxon>
    </lineage>
</organism>
<proteinExistence type="predicted"/>
<comment type="caution">
    <text evidence="1">The sequence shown here is derived from an EMBL/GenBank/DDBJ whole genome shotgun (WGS) entry which is preliminary data.</text>
</comment>
<name>A0A9Q3H3I4_9BASI</name>
<accession>A0A9Q3H3I4</accession>
<dbReference type="AlphaFoldDB" id="A0A9Q3H3I4"/>
<evidence type="ECO:0000313" key="1">
    <source>
        <dbReference type="EMBL" id="MBW0490538.1"/>
    </source>
</evidence>
<dbReference type="OrthoDB" id="2504565at2759"/>
<reference evidence="1" key="1">
    <citation type="submission" date="2021-03" db="EMBL/GenBank/DDBJ databases">
        <title>Draft genome sequence of rust myrtle Austropuccinia psidii MF-1, a brazilian biotype.</title>
        <authorList>
            <person name="Quecine M.C."/>
            <person name="Pachon D.M.R."/>
            <person name="Bonatelli M.L."/>
            <person name="Correr F.H."/>
            <person name="Franceschini L.M."/>
            <person name="Leite T.F."/>
            <person name="Margarido G.R.A."/>
            <person name="Almeida C.A."/>
            <person name="Ferrarezi J.A."/>
            <person name="Labate C.A."/>
        </authorList>
    </citation>
    <scope>NUCLEOTIDE SEQUENCE</scope>
    <source>
        <strain evidence="1">MF-1</strain>
    </source>
</reference>
<keyword evidence="2" id="KW-1185">Reference proteome</keyword>
<sequence>MVINAESPEKAPEQLKGDPDRRRIACAIISLNCNVKFASQFDPKYNLNPSLLWKLLEKHYLPKTLQNQASYLGKTFSTFLSESNLLQSIEKIQ</sequence>
<dbReference type="EMBL" id="AVOT02010630">
    <property type="protein sequence ID" value="MBW0490538.1"/>
    <property type="molecule type" value="Genomic_DNA"/>
</dbReference>
<dbReference type="Proteomes" id="UP000765509">
    <property type="component" value="Unassembled WGS sequence"/>
</dbReference>
<evidence type="ECO:0000313" key="2">
    <source>
        <dbReference type="Proteomes" id="UP000765509"/>
    </source>
</evidence>